<feature type="transmembrane region" description="Helical" evidence="1">
    <location>
        <begin position="48"/>
        <end position="70"/>
    </location>
</feature>
<evidence type="ECO:0000256" key="1">
    <source>
        <dbReference type="SAM" id="Phobius"/>
    </source>
</evidence>
<gene>
    <name evidence="2" type="ORF">GCM10017643_34160</name>
</gene>
<sequence length="165" mass="18053">MAVWTVFEPEEGDERRTTLNWAEGFVFVPERLSWSALLFAPLVLLRHFLWLAFLVYMLVQGTVIAAIVWLDLDGRAVLLLLVANVTVAVFLPGLRRAKLAARGYEEAGCVVAPTLDAAEQRYFGARLGNVTMPPLPPQPLGGSRITAAPRPAETAVLGLFPEAAR</sequence>
<keyword evidence="1" id="KW-0472">Membrane</keyword>
<protein>
    <recommendedName>
        <fullName evidence="4">DUF2628 domain-containing protein</fullName>
    </recommendedName>
</protein>
<dbReference type="EMBL" id="BSFJ01000025">
    <property type="protein sequence ID" value="GLK73299.1"/>
    <property type="molecule type" value="Genomic_DNA"/>
</dbReference>
<dbReference type="AlphaFoldDB" id="A0A9W6N013"/>
<evidence type="ECO:0000313" key="3">
    <source>
        <dbReference type="Proteomes" id="UP001143370"/>
    </source>
</evidence>
<reference evidence="2" key="1">
    <citation type="journal article" date="2014" name="Int. J. Syst. Evol. Microbiol.">
        <title>Complete genome sequence of Corynebacterium casei LMG S-19264T (=DSM 44701T), isolated from a smear-ripened cheese.</title>
        <authorList>
            <consortium name="US DOE Joint Genome Institute (JGI-PGF)"/>
            <person name="Walter F."/>
            <person name="Albersmeier A."/>
            <person name="Kalinowski J."/>
            <person name="Ruckert C."/>
        </authorList>
    </citation>
    <scope>NUCLEOTIDE SEQUENCE</scope>
    <source>
        <strain evidence="2">VKM B-2484</strain>
    </source>
</reference>
<evidence type="ECO:0008006" key="4">
    <source>
        <dbReference type="Google" id="ProtNLM"/>
    </source>
</evidence>
<reference evidence="2" key="2">
    <citation type="submission" date="2023-01" db="EMBL/GenBank/DDBJ databases">
        <authorList>
            <person name="Sun Q."/>
            <person name="Evtushenko L."/>
        </authorList>
    </citation>
    <scope>NUCLEOTIDE SEQUENCE</scope>
    <source>
        <strain evidence="2">VKM B-2484</strain>
    </source>
</reference>
<feature type="transmembrane region" description="Helical" evidence="1">
    <location>
        <begin position="76"/>
        <end position="94"/>
    </location>
</feature>
<keyword evidence="1" id="KW-0812">Transmembrane</keyword>
<keyword evidence="3" id="KW-1185">Reference proteome</keyword>
<proteinExistence type="predicted"/>
<name>A0A9W6N013_9HYPH</name>
<comment type="caution">
    <text evidence="2">The sequence shown here is derived from an EMBL/GenBank/DDBJ whole genome shotgun (WGS) entry which is preliminary data.</text>
</comment>
<dbReference type="Proteomes" id="UP001143370">
    <property type="component" value="Unassembled WGS sequence"/>
</dbReference>
<dbReference type="RefSeq" id="WP_213373419.1">
    <property type="nucleotide sequence ID" value="NZ_BSFJ01000025.1"/>
</dbReference>
<evidence type="ECO:0000313" key="2">
    <source>
        <dbReference type="EMBL" id="GLK73299.1"/>
    </source>
</evidence>
<keyword evidence="1" id="KW-1133">Transmembrane helix</keyword>
<accession>A0A9W6N013</accession>
<organism evidence="2 3">
    <name type="scientific">Ancylobacter dichloromethanicus</name>
    <dbReference type="NCBI Taxonomy" id="518825"/>
    <lineage>
        <taxon>Bacteria</taxon>
        <taxon>Pseudomonadati</taxon>
        <taxon>Pseudomonadota</taxon>
        <taxon>Alphaproteobacteria</taxon>
        <taxon>Hyphomicrobiales</taxon>
        <taxon>Xanthobacteraceae</taxon>
        <taxon>Ancylobacter</taxon>
    </lineage>
</organism>